<feature type="compositionally biased region" description="Polar residues" evidence="1">
    <location>
        <begin position="55"/>
        <end position="71"/>
    </location>
</feature>
<organism evidence="2">
    <name type="scientific">uncultured Quadrisphaera sp</name>
    <dbReference type="NCBI Taxonomy" id="904978"/>
    <lineage>
        <taxon>Bacteria</taxon>
        <taxon>Bacillati</taxon>
        <taxon>Actinomycetota</taxon>
        <taxon>Actinomycetes</taxon>
        <taxon>Kineosporiales</taxon>
        <taxon>Kineosporiaceae</taxon>
        <taxon>Quadrisphaera</taxon>
        <taxon>environmental samples</taxon>
    </lineage>
</organism>
<dbReference type="EMBL" id="CADCUY010000122">
    <property type="protein sequence ID" value="CAA9394867.1"/>
    <property type="molecule type" value="Genomic_DNA"/>
</dbReference>
<accession>A0A6J4NQW7</accession>
<dbReference type="AlphaFoldDB" id="A0A6J4NQW7"/>
<sequence length="84" mass="8727">MAHDRAPRAVSRGAGANCSERLALFVCDARTTGTAPRGRGATCWSPWARRFGPASTRSASVSRSCVGSTGVTRPRGSHEGARPG</sequence>
<feature type="region of interest" description="Disordered" evidence="1">
    <location>
        <begin position="52"/>
        <end position="84"/>
    </location>
</feature>
<name>A0A6J4NQW7_9ACTN</name>
<protein>
    <submittedName>
        <fullName evidence="2">Uncharacterized protein</fullName>
    </submittedName>
</protein>
<evidence type="ECO:0000313" key="2">
    <source>
        <dbReference type="EMBL" id="CAA9394867.1"/>
    </source>
</evidence>
<proteinExistence type="predicted"/>
<evidence type="ECO:0000256" key="1">
    <source>
        <dbReference type="SAM" id="MobiDB-lite"/>
    </source>
</evidence>
<reference evidence="2" key="1">
    <citation type="submission" date="2020-02" db="EMBL/GenBank/DDBJ databases">
        <authorList>
            <person name="Meier V. D."/>
        </authorList>
    </citation>
    <scope>NUCLEOTIDE SEQUENCE</scope>
    <source>
        <strain evidence="2">AVDCRST_MAG35</strain>
    </source>
</reference>
<gene>
    <name evidence="2" type="ORF">AVDCRST_MAG35-583</name>
</gene>